<dbReference type="GO" id="GO:0016887">
    <property type="term" value="F:ATP hydrolysis activity"/>
    <property type="evidence" value="ECO:0007669"/>
    <property type="project" value="InterPro"/>
</dbReference>
<dbReference type="InterPro" id="IPR003959">
    <property type="entry name" value="ATPase_AAA_core"/>
</dbReference>
<evidence type="ECO:0000313" key="3">
    <source>
        <dbReference type="Proteomes" id="UP000029538"/>
    </source>
</evidence>
<sequence length="445" mass="50955">MILDFSVTNFKSINETQTLSFEATNDKHLEDFFVIKKDKYRVLKLGTILGANASGKSNVLKAFRLMRQLILQPCENKSDTINTDCFALDDNCREKDTELKMNFLCGENKYCYEVKFNNSIVSYESLTAHPFGELRSHEVFTRITDAKTMVATLKLGEKYRSAKVKTVLTGNLLHNRTVFGAFQHSNVDVPWLAGLVNWANDYLMPNVTTNDQNLMMYVAELIADHQIKKEAVVDLLHKADVGVCDFDLEKKEEQLPAELVERIMNDNKAPNALKQHLKESPVSMEYKISMIHSGKDKQIAFEYEKESSGTHRYFELSGILLQLVGHPHFVAIDELENKLHPDLYMHFVMTYLANAKESQLLFTTHIREFLEDRNTFRDDSVWFTEKSKVGSTELYSLADFGSDVLRNSTNRSNAYRSGRLGGIPKLSDTYIAHPIEEDTDEQKDK</sequence>
<feature type="domain" description="ATPase AAA-type core" evidence="1">
    <location>
        <begin position="258"/>
        <end position="366"/>
    </location>
</feature>
<dbReference type="EMBL" id="JRNR01000137">
    <property type="protein sequence ID" value="KGF46531.1"/>
    <property type="molecule type" value="Genomic_DNA"/>
</dbReference>
<proteinExistence type="predicted"/>
<reference evidence="2 3" key="1">
    <citation type="submission" date="2014-07" db="EMBL/GenBank/DDBJ databases">
        <authorList>
            <person name="McCorrison J."/>
            <person name="Sanka R."/>
            <person name="Torralba M."/>
            <person name="Gillis M."/>
            <person name="Haft D.H."/>
            <person name="Methe B."/>
            <person name="Sutton G."/>
            <person name="Nelson K.E."/>
        </authorList>
    </citation>
    <scope>NUCLEOTIDE SEQUENCE [LARGE SCALE GENOMIC DNA]</scope>
    <source>
        <strain evidence="2 3">DNF00882</strain>
    </source>
</reference>
<dbReference type="InterPro" id="IPR027417">
    <property type="entry name" value="P-loop_NTPase"/>
</dbReference>
<evidence type="ECO:0000313" key="2">
    <source>
        <dbReference type="EMBL" id="KGF46531.1"/>
    </source>
</evidence>
<protein>
    <recommendedName>
        <fullName evidence="1">ATPase AAA-type core domain-containing protein</fullName>
    </recommendedName>
</protein>
<dbReference type="PANTHER" id="PTHR40396">
    <property type="entry name" value="ATPASE-LIKE PROTEIN"/>
    <property type="match status" value="1"/>
</dbReference>
<gene>
    <name evidence="2" type="ORF">HMPREF0654_11305</name>
</gene>
<dbReference type="Pfam" id="PF13304">
    <property type="entry name" value="AAA_21"/>
    <property type="match status" value="1"/>
</dbReference>
<dbReference type="GO" id="GO:0005524">
    <property type="term" value="F:ATP binding"/>
    <property type="evidence" value="ECO:0007669"/>
    <property type="project" value="InterPro"/>
</dbReference>
<dbReference type="PANTHER" id="PTHR40396:SF1">
    <property type="entry name" value="ATPASE AAA-TYPE CORE DOMAIN-CONTAINING PROTEIN"/>
    <property type="match status" value="1"/>
</dbReference>
<dbReference type="RefSeq" id="WP_036884850.1">
    <property type="nucleotide sequence ID" value="NZ_JRNR01000137.1"/>
</dbReference>
<dbReference type="AlphaFoldDB" id="A0A096AIW6"/>
<dbReference type="Proteomes" id="UP000029538">
    <property type="component" value="Unassembled WGS sequence"/>
</dbReference>
<evidence type="ECO:0000259" key="1">
    <source>
        <dbReference type="Pfam" id="PF13304"/>
    </source>
</evidence>
<dbReference type="SUPFAM" id="SSF52540">
    <property type="entry name" value="P-loop containing nucleoside triphosphate hydrolases"/>
    <property type="match status" value="1"/>
</dbReference>
<name>A0A096AIW6_9BACT</name>
<accession>A0A096AIW6</accession>
<organism evidence="2 3">
    <name type="scientific">Prevotella disiens DNF00882</name>
    <dbReference type="NCBI Taxonomy" id="1401075"/>
    <lineage>
        <taxon>Bacteria</taxon>
        <taxon>Pseudomonadati</taxon>
        <taxon>Bacteroidota</taxon>
        <taxon>Bacteroidia</taxon>
        <taxon>Bacteroidales</taxon>
        <taxon>Prevotellaceae</taxon>
        <taxon>Prevotella</taxon>
    </lineage>
</organism>
<comment type="caution">
    <text evidence="2">The sequence shown here is derived from an EMBL/GenBank/DDBJ whole genome shotgun (WGS) entry which is preliminary data.</text>
</comment>
<dbReference type="Gene3D" id="3.40.50.300">
    <property type="entry name" value="P-loop containing nucleotide triphosphate hydrolases"/>
    <property type="match status" value="2"/>
</dbReference>